<dbReference type="AlphaFoldDB" id="A0A078ASB1"/>
<feature type="region of interest" description="Disordered" evidence="1">
    <location>
        <begin position="82"/>
        <end position="127"/>
    </location>
</feature>
<sequence length="468" mass="55642">MEGYRTVNLKYQNKRKDTIQFGTLFKYNDKNIEKIQQRENQDNLLFQPSKTIQMIRPLQATEIPGIVKRIFDNKQIQQKFTQLRSKQRAQSQRSPKRRDMSKIKSEPSNMNVLEYQSQQQQSLDGKKKSIKVERDIMTPLTDRPRRDTYINNDERLDKDFFRQQDIHFKQSIKEDHHMTQVLRDYDKSRQSEKEKYSSILNPISQQIINARRRSSNIFEIIKQKEKENNDKNKALKEGGNIGYDEERAQKIIQLFEDKRKEKLLSPNNCKYKTKYKNEIRHYNPNNIMDRLIVQNHGSKEYTSKLLNKMSKNIEFYLQPSKRPQTHNLSLRKKLTTESEDDNASTIFTENIQREDSNQIQLQLMSKRTRSLDNPSSSQRNIRTPSQFQQSSYQLTREMEETYKIYNSLQHTNGSTKGIFTKNIPDSQLSPMVLDIISNALNSIKLKNLRGKKQSCSAFYQYFQDKIYK</sequence>
<evidence type="ECO:0000256" key="1">
    <source>
        <dbReference type="SAM" id="MobiDB-lite"/>
    </source>
</evidence>
<organism evidence="2 3">
    <name type="scientific">Stylonychia lemnae</name>
    <name type="common">Ciliate</name>
    <dbReference type="NCBI Taxonomy" id="5949"/>
    <lineage>
        <taxon>Eukaryota</taxon>
        <taxon>Sar</taxon>
        <taxon>Alveolata</taxon>
        <taxon>Ciliophora</taxon>
        <taxon>Intramacronucleata</taxon>
        <taxon>Spirotrichea</taxon>
        <taxon>Stichotrichia</taxon>
        <taxon>Sporadotrichida</taxon>
        <taxon>Oxytrichidae</taxon>
        <taxon>Stylonychinae</taxon>
        <taxon>Stylonychia</taxon>
    </lineage>
</organism>
<feature type="compositionally biased region" description="Polar residues" evidence="1">
    <location>
        <begin position="82"/>
        <end position="93"/>
    </location>
</feature>
<protein>
    <submittedName>
        <fullName evidence="2">Uncharacterized protein</fullName>
    </submittedName>
</protein>
<gene>
    <name evidence="2" type="primary">Contig7537.g8046</name>
    <name evidence="2" type="ORF">STYLEM_14139</name>
</gene>
<feature type="compositionally biased region" description="Polar residues" evidence="1">
    <location>
        <begin position="106"/>
        <end position="123"/>
    </location>
</feature>
<keyword evidence="3" id="KW-1185">Reference proteome</keyword>
<dbReference type="Proteomes" id="UP000039865">
    <property type="component" value="Unassembled WGS sequence"/>
</dbReference>
<accession>A0A078ASB1</accession>
<name>A0A078ASB1_STYLE</name>
<dbReference type="InParanoid" id="A0A078ASB1"/>
<proteinExistence type="predicted"/>
<evidence type="ECO:0000313" key="3">
    <source>
        <dbReference type="Proteomes" id="UP000039865"/>
    </source>
</evidence>
<feature type="region of interest" description="Disordered" evidence="1">
    <location>
        <begin position="367"/>
        <end position="389"/>
    </location>
</feature>
<reference evidence="2 3" key="1">
    <citation type="submission" date="2014-06" db="EMBL/GenBank/DDBJ databases">
        <authorList>
            <person name="Swart Estienne"/>
        </authorList>
    </citation>
    <scope>NUCLEOTIDE SEQUENCE [LARGE SCALE GENOMIC DNA]</scope>
    <source>
        <strain evidence="2 3">130c</strain>
    </source>
</reference>
<dbReference type="EMBL" id="CCKQ01013404">
    <property type="protein sequence ID" value="CDW85069.1"/>
    <property type="molecule type" value="Genomic_DNA"/>
</dbReference>
<evidence type="ECO:0000313" key="2">
    <source>
        <dbReference type="EMBL" id="CDW85069.1"/>
    </source>
</evidence>